<gene>
    <name evidence="3" type="ORF">GCM10011379_03130</name>
</gene>
<evidence type="ECO:0000256" key="1">
    <source>
        <dbReference type="SAM" id="MobiDB-lite"/>
    </source>
</evidence>
<feature type="transmembrane region" description="Helical" evidence="2">
    <location>
        <begin position="183"/>
        <end position="202"/>
    </location>
</feature>
<proteinExistence type="predicted"/>
<organism evidence="3 4">
    <name type="scientific">Filimonas zeae</name>
    <dbReference type="NCBI Taxonomy" id="1737353"/>
    <lineage>
        <taxon>Bacteria</taxon>
        <taxon>Pseudomonadati</taxon>
        <taxon>Bacteroidota</taxon>
        <taxon>Chitinophagia</taxon>
        <taxon>Chitinophagales</taxon>
        <taxon>Chitinophagaceae</taxon>
        <taxon>Filimonas</taxon>
    </lineage>
</organism>
<dbReference type="Proteomes" id="UP000627292">
    <property type="component" value="Unassembled WGS sequence"/>
</dbReference>
<keyword evidence="4" id="KW-1185">Reference proteome</keyword>
<keyword evidence="2" id="KW-1133">Transmembrane helix</keyword>
<evidence type="ECO:0000256" key="2">
    <source>
        <dbReference type="SAM" id="Phobius"/>
    </source>
</evidence>
<reference evidence="3" key="1">
    <citation type="journal article" date="2014" name="Int. J. Syst. Evol. Microbiol.">
        <title>Complete genome sequence of Corynebacterium casei LMG S-19264T (=DSM 44701T), isolated from a smear-ripened cheese.</title>
        <authorList>
            <consortium name="US DOE Joint Genome Institute (JGI-PGF)"/>
            <person name="Walter F."/>
            <person name="Albersmeier A."/>
            <person name="Kalinowski J."/>
            <person name="Ruckert C."/>
        </authorList>
    </citation>
    <scope>NUCLEOTIDE SEQUENCE</scope>
    <source>
        <strain evidence="3">CGMCC 1.15290</strain>
    </source>
</reference>
<feature type="region of interest" description="Disordered" evidence="1">
    <location>
        <begin position="152"/>
        <end position="173"/>
    </location>
</feature>
<evidence type="ECO:0000313" key="4">
    <source>
        <dbReference type="Proteomes" id="UP000627292"/>
    </source>
</evidence>
<dbReference type="AlphaFoldDB" id="A0A917MQF6"/>
<reference evidence="3" key="2">
    <citation type="submission" date="2020-09" db="EMBL/GenBank/DDBJ databases">
        <authorList>
            <person name="Sun Q."/>
            <person name="Zhou Y."/>
        </authorList>
    </citation>
    <scope>NUCLEOTIDE SEQUENCE</scope>
    <source>
        <strain evidence="3">CGMCC 1.15290</strain>
    </source>
</reference>
<keyword evidence="2" id="KW-0472">Membrane</keyword>
<comment type="caution">
    <text evidence="3">The sequence shown here is derived from an EMBL/GenBank/DDBJ whole genome shotgun (WGS) entry which is preliminary data.</text>
</comment>
<dbReference type="EMBL" id="BMIB01000001">
    <property type="protein sequence ID" value="GGH57930.1"/>
    <property type="molecule type" value="Genomic_DNA"/>
</dbReference>
<keyword evidence="2" id="KW-0812">Transmembrane</keyword>
<accession>A0A917MQF6</accession>
<protein>
    <recommendedName>
        <fullName evidence="5">CCDC81-like prokaryotic HU domain-containing protein</fullName>
    </recommendedName>
</protein>
<evidence type="ECO:0000313" key="3">
    <source>
        <dbReference type="EMBL" id="GGH57930.1"/>
    </source>
</evidence>
<evidence type="ECO:0008006" key="5">
    <source>
        <dbReference type="Google" id="ProtNLM"/>
    </source>
</evidence>
<feature type="compositionally biased region" description="Basic and acidic residues" evidence="1">
    <location>
        <begin position="152"/>
        <end position="168"/>
    </location>
</feature>
<sequence>MYNSLYKYLIFNKKMVIPGIGSFTVEHIPGRLDFLNKQLHSPMSVIRFSMDKNAIPEKSVYEFLAEDLAVSEIDAIKQFNDLSFYLKDELSKGRDGVLPGIGKLKKEFGESYSFTPEQSVKQYFPDTVAERVVRKDATHDVKVGENVRSSSEMKKRLQKDEEPAREEVAAASDSAAEPHHDKWWLYATILAIVALIALIYYFKVH</sequence>
<name>A0A917MQF6_9BACT</name>